<gene>
    <name evidence="11" type="primary">rpoA</name>
    <name evidence="13" type="ORF">OMES3154_00588</name>
</gene>
<comment type="subunit">
    <text evidence="11">Homodimer. The RNAP catalytic core consists of 2 alpha, 1 beta, 1 beta' and 1 omega subunit. When a sigma factor is associated with the core the holoenzyme is formed, which can initiate transcription.</text>
</comment>
<dbReference type="Gene3D" id="2.170.120.12">
    <property type="entry name" value="DNA-directed RNA polymerase, insert domain"/>
    <property type="match status" value="1"/>
</dbReference>
<dbReference type="InterPro" id="IPR011773">
    <property type="entry name" value="DNA-dir_RpoA"/>
</dbReference>
<dbReference type="CDD" id="cd06928">
    <property type="entry name" value="RNAP_alpha_NTD"/>
    <property type="match status" value="1"/>
</dbReference>
<comment type="catalytic activity">
    <reaction evidence="10 11">
        <text>RNA(n) + a ribonucleoside 5'-triphosphate = RNA(n+1) + diphosphate</text>
        <dbReference type="Rhea" id="RHEA:21248"/>
        <dbReference type="Rhea" id="RHEA-COMP:14527"/>
        <dbReference type="Rhea" id="RHEA-COMP:17342"/>
        <dbReference type="ChEBI" id="CHEBI:33019"/>
        <dbReference type="ChEBI" id="CHEBI:61557"/>
        <dbReference type="ChEBI" id="CHEBI:140395"/>
        <dbReference type="EC" id="2.7.7.6"/>
    </reaction>
</comment>
<dbReference type="InterPro" id="IPR011263">
    <property type="entry name" value="DNA-dir_RNA_pol_RpoA/D/Rpb3"/>
</dbReference>
<dbReference type="SUPFAM" id="SSF56553">
    <property type="entry name" value="Insert subdomain of RNA polymerase alpha subunit"/>
    <property type="match status" value="1"/>
</dbReference>
<evidence type="ECO:0000256" key="3">
    <source>
        <dbReference type="ARBA" id="ARBA00015972"/>
    </source>
</evidence>
<accession>A0A6I8MDQ9</accession>
<dbReference type="GO" id="GO:0006351">
    <property type="term" value="P:DNA-templated transcription"/>
    <property type="evidence" value="ECO:0007669"/>
    <property type="project" value="UniProtKB-UniRule"/>
</dbReference>
<dbReference type="EMBL" id="CABWIB010000001">
    <property type="protein sequence ID" value="VWL85304.1"/>
    <property type="molecule type" value="Genomic_DNA"/>
</dbReference>
<evidence type="ECO:0000256" key="8">
    <source>
        <dbReference type="ARBA" id="ARBA00032524"/>
    </source>
</evidence>
<evidence type="ECO:0000256" key="7">
    <source>
        <dbReference type="ARBA" id="ARBA00023163"/>
    </source>
</evidence>
<evidence type="ECO:0000256" key="9">
    <source>
        <dbReference type="ARBA" id="ARBA00033070"/>
    </source>
</evidence>
<feature type="region of interest" description="Alpha N-terminal domain (alpha-NTD)" evidence="11">
    <location>
        <begin position="1"/>
        <end position="238"/>
    </location>
</feature>
<dbReference type="InterPro" id="IPR036603">
    <property type="entry name" value="RBP11-like"/>
</dbReference>
<reference evidence="13 14" key="1">
    <citation type="submission" date="2019-10" db="EMBL/GenBank/DDBJ databases">
        <authorList>
            <person name="Blom J."/>
        </authorList>
    </citation>
    <scope>NUCLEOTIDE SEQUENCE [LARGE SCALE GENOMIC DNA]</scope>
    <source>
        <strain evidence="13 14">ES3154-GLU</strain>
    </source>
</reference>
<evidence type="ECO:0000313" key="13">
    <source>
        <dbReference type="EMBL" id="VWL85304.1"/>
    </source>
</evidence>
<evidence type="ECO:0000256" key="6">
    <source>
        <dbReference type="ARBA" id="ARBA00022695"/>
    </source>
</evidence>
<dbReference type="Pfam" id="PF03118">
    <property type="entry name" value="RNA_pol_A_CTD"/>
    <property type="match status" value="1"/>
</dbReference>
<dbReference type="GO" id="GO:0003677">
    <property type="term" value="F:DNA binding"/>
    <property type="evidence" value="ECO:0007669"/>
    <property type="project" value="UniProtKB-UniRule"/>
</dbReference>
<comment type="function">
    <text evidence="11">DNA-dependent RNA polymerase catalyzes the transcription of DNA into RNA using the four ribonucleoside triphosphates as substrates.</text>
</comment>
<dbReference type="GO" id="GO:0046983">
    <property type="term" value="F:protein dimerization activity"/>
    <property type="evidence" value="ECO:0007669"/>
    <property type="project" value="InterPro"/>
</dbReference>
<dbReference type="Gene3D" id="1.10.150.20">
    <property type="entry name" value="5' to 3' exonuclease, C-terminal subdomain"/>
    <property type="match status" value="1"/>
</dbReference>
<evidence type="ECO:0000259" key="12">
    <source>
        <dbReference type="SMART" id="SM00662"/>
    </source>
</evidence>
<keyword evidence="4 11" id="KW-0240">DNA-directed RNA polymerase</keyword>
<keyword evidence="7 11" id="KW-0804">Transcription</keyword>
<evidence type="ECO:0000256" key="5">
    <source>
        <dbReference type="ARBA" id="ARBA00022679"/>
    </source>
</evidence>
<keyword evidence="5 11" id="KW-0808">Transferase</keyword>
<dbReference type="NCBIfam" id="TIGR02027">
    <property type="entry name" value="rpoA"/>
    <property type="match status" value="1"/>
</dbReference>
<dbReference type="InterPro" id="IPR011262">
    <property type="entry name" value="DNA-dir_RNA_pol_insert"/>
</dbReference>
<dbReference type="GO" id="GO:0003899">
    <property type="term" value="F:DNA-directed RNA polymerase activity"/>
    <property type="evidence" value="ECO:0007669"/>
    <property type="project" value="UniProtKB-UniRule"/>
</dbReference>
<dbReference type="SUPFAM" id="SSF55257">
    <property type="entry name" value="RBP11-like subunits of RNA polymerase"/>
    <property type="match status" value="1"/>
</dbReference>
<dbReference type="Gene3D" id="3.30.1360.10">
    <property type="entry name" value="RNA polymerase, RBP11-like subunit"/>
    <property type="match status" value="1"/>
</dbReference>
<dbReference type="InterPro" id="IPR036643">
    <property type="entry name" value="RNApol_insert_sf"/>
</dbReference>
<dbReference type="GO" id="GO:0005737">
    <property type="term" value="C:cytoplasm"/>
    <property type="evidence" value="ECO:0007669"/>
    <property type="project" value="UniProtKB-ARBA"/>
</dbReference>
<feature type="domain" description="DNA-directed RNA polymerase RpoA/D/Rpb3-type" evidence="12">
    <location>
        <begin position="22"/>
        <end position="229"/>
    </location>
</feature>
<dbReference type="GO" id="GO:0000428">
    <property type="term" value="C:DNA-directed RNA polymerase complex"/>
    <property type="evidence" value="ECO:0007669"/>
    <property type="project" value="UniProtKB-KW"/>
</dbReference>
<feature type="region of interest" description="Alpha C-terminal domain (alpha-CTD)" evidence="11">
    <location>
        <begin position="250"/>
        <end position="316"/>
    </location>
</feature>
<evidence type="ECO:0000256" key="4">
    <source>
        <dbReference type="ARBA" id="ARBA00022478"/>
    </source>
</evidence>
<dbReference type="FunFam" id="2.170.120.12:FF:000001">
    <property type="entry name" value="DNA-directed RNA polymerase subunit alpha"/>
    <property type="match status" value="1"/>
</dbReference>
<dbReference type="HAMAP" id="MF_00059">
    <property type="entry name" value="RNApol_bact_RpoA"/>
    <property type="match status" value="1"/>
</dbReference>
<dbReference type="SUPFAM" id="SSF47789">
    <property type="entry name" value="C-terminal domain of RNA polymerase alpha subunit"/>
    <property type="match status" value="1"/>
</dbReference>
<dbReference type="Proteomes" id="UP000419017">
    <property type="component" value="Unassembled WGS sequence"/>
</dbReference>
<comment type="similarity">
    <text evidence="1 11">Belongs to the RNA polymerase alpha chain family.</text>
</comment>
<protein>
    <recommendedName>
        <fullName evidence="3 11">DNA-directed RNA polymerase subunit alpha</fullName>
        <shortName evidence="11">RNAP subunit alpha</shortName>
        <ecNumber evidence="2 11">2.7.7.6</ecNumber>
    </recommendedName>
    <alternativeName>
        <fullName evidence="9 11">RNA polymerase subunit alpha</fullName>
    </alternativeName>
    <alternativeName>
        <fullName evidence="8 11">Transcriptase subunit alpha</fullName>
    </alternativeName>
</protein>
<proteinExistence type="inferred from homology"/>
<evidence type="ECO:0000256" key="11">
    <source>
        <dbReference type="HAMAP-Rule" id="MF_00059"/>
    </source>
</evidence>
<evidence type="ECO:0000256" key="1">
    <source>
        <dbReference type="ARBA" id="ARBA00007123"/>
    </source>
</evidence>
<dbReference type="SMART" id="SM00662">
    <property type="entry name" value="RPOLD"/>
    <property type="match status" value="1"/>
</dbReference>
<dbReference type="EC" id="2.7.7.6" evidence="2 11"/>
<dbReference type="NCBIfam" id="NF003519">
    <property type="entry name" value="PRK05182.2-5"/>
    <property type="match status" value="1"/>
</dbReference>
<dbReference type="InterPro" id="IPR011260">
    <property type="entry name" value="RNAP_asu_C"/>
</dbReference>
<keyword evidence="14" id="KW-1185">Reference proteome</keyword>
<evidence type="ECO:0000256" key="10">
    <source>
        <dbReference type="ARBA" id="ARBA00048552"/>
    </source>
</evidence>
<evidence type="ECO:0000256" key="2">
    <source>
        <dbReference type="ARBA" id="ARBA00012418"/>
    </source>
</evidence>
<name>A0A6I8MDQ9_9FUSO</name>
<keyword evidence="6 11" id="KW-0548">Nucleotidyltransferase</keyword>
<sequence length="316" mass="35371">MLNIEKIAKNIKLTEEKKDKYSAVYTLEPLYRGYGNTIGNALRRVLLSSIPGSAIKGMSIQGVLNEFTTLDGVKEAVTDIILNVKEIVVELDEPGEKRMSLSVKGPKVVTAADITKELGINIINPEQVIATVTTDREFNMEFLVDSGEGFVVSDEIDMQGWDHEMLAVDAIYTPIKKVNYTVKDTMVGRVTNYDKLELEIVTDGSIEISDALSYAVELLQVHLQPFTEIGNAMSKYREEEEEVVEVVEEKNDFYDIPLEDIDLKQRSFNALKRAGIHTLGALSKLSLSDIEKIKNLGKVSIDEITDKLREYGFNVE</sequence>
<dbReference type="AlphaFoldDB" id="A0A6I8MDQ9"/>
<organism evidence="13 14">
    <name type="scientific">Oceanivirga miroungae</name>
    <dbReference type="NCBI Taxonomy" id="1130046"/>
    <lineage>
        <taxon>Bacteria</taxon>
        <taxon>Fusobacteriati</taxon>
        <taxon>Fusobacteriota</taxon>
        <taxon>Fusobacteriia</taxon>
        <taxon>Fusobacteriales</taxon>
        <taxon>Leptotrichiaceae</taxon>
        <taxon>Oceanivirga</taxon>
    </lineage>
</organism>
<dbReference type="Pfam" id="PF01193">
    <property type="entry name" value="RNA_pol_L"/>
    <property type="match status" value="1"/>
</dbReference>
<dbReference type="RefSeq" id="WP_156683312.1">
    <property type="nucleotide sequence ID" value="NZ_CABWIB010000001.1"/>
</dbReference>
<comment type="domain">
    <text evidence="11">The N-terminal domain is essential for RNAP assembly and basal transcription, whereas the C-terminal domain is involved in interaction with transcriptional regulators and with upstream promoter elements.</text>
</comment>
<evidence type="ECO:0000313" key="14">
    <source>
        <dbReference type="Proteomes" id="UP000419017"/>
    </source>
</evidence>
<dbReference type="Pfam" id="PF01000">
    <property type="entry name" value="RNA_pol_A_bac"/>
    <property type="match status" value="1"/>
</dbReference>